<gene>
    <name evidence="4" type="ORF">Srubr_49790</name>
</gene>
<accession>A0ABQ3RGZ8</accession>
<dbReference type="Gene3D" id="3.30.565.10">
    <property type="entry name" value="Histidine kinase-like ATPase, C-terminal domain"/>
    <property type="match status" value="1"/>
</dbReference>
<evidence type="ECO:0000256" key="1">
    <source>
        <dbReference type="ARBA" id="ARBA00022527"/>
    </source>
</evidence>
<keyword evidence="4" id="KW-0067">ATP-binding</keyword>
<keyword evidence="1" id="KW-0723">Serine/threonine-protein kinase</keyword>
<protein>
    <submittedName>
        <fullName evidence="4">ATP-binding protein</fullName>
    </submittedName>
</protein>
<dbReference type="InterPro" id="IPR003594">
    <property type="entry name" value="HATPase_dom"/>
</dbReference>
<dbReference type="PANTHER" id="PTHR35526:SF3">
    <property type="entry name" value="ANTI-SIGMA-F FACTOR RSBW"/>
    <property type="match status" value="1"/>
</dbReference>
<dbReference type="InterPro" id="IPR050267">
    <property type="entry name" value="Anti-sigma-factor_SerPK"/>
</dbReference>
<feature type="region of interest" description="Disordered" evidence="2">
    <location>
        <begin position="1"/>
        <end position="20"/>
    </location>
</feature>
<sequence length="144" mass="15714">MTDSDSGLVNAQTQHPHTRQAFYRRDRRSVRLARKFAWQTLTDWAAAERGDDVLLCVSELATNALLHGVPAGRGFLLRLVLHAEGALRVEVHDSGPGEVGCPDPAPDADAEHGRGLLLVAALADKWGVGERNPGKIVWCEFLVK</sequence>
<keyword evidence="4" id="KW-0547">Nucleotide-binding</keyword>
<dbReference type="SUPFAM" id="SSF55874">
    <property type="entry name" value="ATPase domain of HSP90 chaperone/DNA topoisomerase II/histidine kinase"/>
    <property type="match status" value="1"/>
</dbReference>
<reference evidence="5" key="1">
    <citation type="submission" date="2023-07" db="EMBL/GenBank/DDBJ databases">
        <title>Whole genome shotgun sequence of Streptomyces achromogenes subsp. rubradiris NBRC 14000.</title>
        <authorList>
            <person name="Komaki H."/>
            <person name="Tamura T."/>
        </authorList>
    </citation>
    <scope>NUCLEOTIDE SEQUENCE [LARGE SCALE GENOMIC DNA]</scope>
    <source>
        <strain evidence="5">NBRC 14000</strain>
    </source>
</reference>
<evidence type="ECO:0000259" key="3">
    <source>
        <dbReference type="Pfam" id="PF13581"/>
    </source>
</evidence>
<evidence type="ECO:0000313" key="5">
    <source>
        <dbReference type="Proteomes" id="UP000646738"/>
    </source>
</evidence>
<evidence type="ECO:0000313" key="4">
    <source>
        <dbReference type="EMBL" id="GHI55133.1"/>
    </source>
</evidence>
<organism evidence="4 5">
    <name type="scientific">Streptomyces rubradiris</name>
    <name type="common">Streptomyces achromogenes subsp. rubradiris</name>
    <dbReference type="NCBI Taxonomy" id="285531"/>
    <lineage>
        <taxon>Bacteria</taxon>
        <taxon>Bacillati</taxon>
        <taxon>Actinomycetota</taxon>
        <taxon>Actinomycetes</taxon>
        <taxon>Kitasatosporales</taxon>
        <taxon>Streptomycetaceae</taxon>
        <taxon>Streptomyces</taxon>
    </lineage>
</organism>
<comment type="caution">
    <text evidence="4">The sequence shown here is derived from an EMBL/GenBank/DDBJ whole genome shotgun (WGS) entry which is preliminary data.</text>
</comment>
<dbReference type="InterPro" id="IPR036890">
    <property type="entry name" value="HATPase_C_sf"/>
</dbReference>
<dbReference type="PANTHER" id="PTHR35526">
    <property type="entry name" value="ANTI-SIGMA-F FACTOR RSBW-RELATED"/>
    <property type="match status" value="1"/>
</dbReference>
<keyword evidence="5" id="KW-1185">Reference proteome</keyword>
<dbReference type="EMBL" id="BNEA01000015">
    <property type="protein sequence ID" value="GHI55133.1"/>
    <property type="molecule type" value="Genomic_DNA"/>
</dbReference>
<dbReference type="GO" id="GO:0005524">
    <property type="term" value="F:ATP binding"/>
    <property type="evidence" value="ECO:0007669"/>
    <property type="project" value="UniProtKB-KW"/>
</dbReference>
<dbReference type="CDD" id="cd16936">
    <property type="entry name" value="HATPase_RsbW-like"/>
    <property type="match status" value="1"/>
</dbReference>
<keyword evidence="1" id="KW-0418">Kinase</keyword>
<keyword evidence="1" id="KW-0808">Transferase</keyword>
<feature type="compositionally biased region" description="Polar residues" evidence="2">
    <location>
        <begin position="1"/>
        <end position="15"/>
    </location>
</feature>
<dbReference type="Proteomes" id="UP000646738">
    <property type="component" value="Unassembled WGS sequence"/>
</dbReference>
<proteinExistence type="predicted"/>
<dbReference type="Pfam" id="PF13581">
    <property type="entry name" value="HATPase_c_2"/>
    <property type="match status" value="1"/>
</dbReference>
<name>A0ABQ3RGZ8_STRRR</name>
<feature type="domain" description="Histidine kinase/HSP90-like ATPase" evidence="3">
    <location>
        <begin position="28"/>
        <end position="138"/>
    </location>
</feature>
<evidence type="ECO:0000256" key="2">
    <source>
        <dbReference type="SAM" id="MobiDB-lite"/>
    </source>
</evidence>